<organism evidence="1">
    <name type="scientific">marine sediment metagenome</name>
    <dbReference type="NCBI Taxonomy" id="412755"/>
    <lineage>
        <taxon>unclassified sequences</taxon>
        <taxon>metagenomes</taxon>
        <taxon>ecological metagenomes</taxon>
    </lineage>
</organism>
<sequence length="113" mass="13273">EFSIPKSELEHYDSNEELGIIIGGYGTLGYINGSNFWVFSTIDYRQYIEDNSYYNYYNMKGVESPGGWIRNDICCKYISTFFVNQFIVRYSAIQCSCKSYKCRIENAKQKDRI</sequence>
<dbReference type="AlphaFoldDB" id="X1CMF1"/>
<dbReference type="EMBL" id="BART01029679">
    <property type="protein sequence ID" value="GAH09586.1"/>
    <property type="molecule type" value="Genomic_DNA"/>
</dbReference>
<proteinExistence type="predicted"/>
<gene>
    <name evidence="1" type="ORF">S01H4_52024</name>
</gene>
<name>X1CMF1_9ZZZZ</name>
<feature type="non-terminal residue" evidence="1">
    <location>
        <position position="1"/>
    </location>
</feature>
<comment type="caution">
    <text evidence="1">The sequence shown here is derived from an EMBL/GenBank/DDBJ whole genome shotgun (WGS) entry which is preliminary data.</text>
</comment>
<accession>X1CMF1</accession>
<evidence type="ECO:0000313" key="1">
    <source>
        <dbReference type="EMBL" id="GAH09586.1"/>
    </source>
</evidence>
<protein>
    <submittedName>
        <fullName evidence="1">Uncharacterized protein</fullName>
    </submittedName>
</protein>
<reference evidence="1" key="1">
    <citation type="journal article" date="2014" name="Front. Microbiol.">
        <title>High frequency of phylogenetically diverse reductive dehalogenase-homologous genes in deep subseafloor sedimentary metagenomes.</title>
        <authorList>
            <person name="Kawai M."/>
            <person name="Futagami T."/>
            <person name="Toyoda A."/>
            <person name="Takaki Y."/>
            <person name="Nishi S."/>
            <person name="Hori S."/>
            <person name="Arai W."/>
            <person name="Tsubouchi T."/>
            <person name="Morono Y."/>
            <person name="Uchiyama I."/>
            <person name="Ito T."/>
            <person name="Fujiyama A."/>
            <person name="Inagaki F."/>
            <person name="Takami H."/>
        </authorList>
    </citation>
    <scope>NUCLEOTIDE SEQUENCE</scope>
    <source>
        <strain evidence="1">Expedition CK06-06</strain>
    </source>
</reference>